<gene>
    <name evidence="3" type="ORF">ILUMI_23182</name>
</gene>
<evidence type="ECO:0000313" key="4">
    <source>
        <dbReference type="Proteomes" id="UP000801492"/>
    </source>
</evidence>
<organism evidence="3 4">
    <name type="scientific">Ignelater luminosus</name>
    <name type="common">Cucubano</name>
    <name type="synonym">Pyrophorus luminosus</name>
    <dbReference type="NCBI Taxonomy" id="2038154"/>
    <lineage>
        <taxon>Eukaryota</taxon>
        <taxon>Metazoa</taxon>
        <taxon>Ecdysozoa</taxon>
        <taxon>Arthropoda</taxon>
        <taxon>Hexapoda</taxon>
        <taxon>Insecta</taxon>
        <taxon>Pterygota</taxon>
        <taxon>Neoptera</taxon>
        <taxon>Endopterygota</taxon>
        <taxon>Coleoptera</taxon>
        <taxon>Polyphaga</taxon>
        <taxon>Elateriformia</taxon>
        <taxon>Elateroidea</taxon>
        <taxon>Elateridae</taxon>
        <taxon>Agrypninae</taxon>
        <taxon>Pyrophorini</taxon>
        <taxon>Ignelater</taxon>
    </lineage>
</organism>
<comment type="caution">
    <text evidence="3">The sequence shown here is derived from an EMBL/GenBank/DDBJ whole genome shotgun (WGS) entry which is preliminary data.</text>
</comment>
<accession>A0A8K0C968</accession>
<dbReference type="InterPro" id="IPR040676">
    <property type="entry name" value="DUF5641"/>
</dbReference>
<keyword evidence="4" id="KW-1185">Reference proteome</keyword>
<reference evidence="3" key="1">
    <citation type="submission" date="2019-08" db="EMBL/GenBank/DDBJ databases">
        <title>The genome of the North American firefly Photinus pyralis.</title>
        <authorList>
            <consortium name="Photinus pyralis genome working group"/>
            <person name="Fallon T.R."/>
            <person name="Sander Lower S.E."/>
            <person name="Weng J.-K."/>
        </authorList>
    </citation>
    <scope>NUCLEOTIDE SEQUENCE</scope>
    <source>
        <strain evidence="3">TRF0915ILg1</strain>
        <tissue evidence="3">Whole body</tissue>
    </source>
</reference>
<dbReference type="AlphaFoldDB" id="A0A8K0C968"/>
<keyword evidence="1" id="KW-0175">Coiled coil</keyword>
<feature type="domain" description="DUF5641" evidence="2">
    <location>
        <begin position="381"/>
        <end position="446"/>
    </location>
</feature>
<dbReference type="Proteomes" id="UP000801492">
    <property type="component" value="Unassembled WGS sequence"/>
</dbReference>
<name>A0A8K0C968_IGNLU</name>
<evidence type="ECO:0000256" key="1">
    <source>
        <dbReference type="SAM" id="Coils"/>
    </source>
</evidence>
<evidence type="ECO:0000313" key="3">
    <source>
        <dbReference type="EMBL" id="KAF2882954.1"/>
    </source>
</evidence>
<evidence type="ECO:0000259" key="2">
    <source>
        <dbReference type="Pfam" id="PF18701"/>
    </source>
</evidence>
<dbReference type="InterPro" id="IPR005312">
    <property type="entry name" value="DUF1759"/>
</dbReference>
<protein>
    <recommendedName>
        <fullName evidence="2">DUF5641 domain-containing protein</fullName>
    </recommendedName>
</protein>
<dbReference type="CDD" id="cd00303">
    <property type="entry name" value="retropepsin_like"/>
    <property type="match status" value="1"/>
</dbReference>
<dbReference type="OrthoDB" id="8070059at2759"/>
<sequence length="452" mass="50819">MDTLVRQKESVQTRLTCFEDYSRGITTKIETNNGVLENCDMIQIRKSLLTIQPLLDTFDQLQLQIENANEDSESESEHITEFENKYYETVYDGENILEKLFSHDNLSAKPSLVVSRHEVLVPGPVAVIADVVSINEGSQSSSSTVHKDFVKLPTINLPNFNENPEECIKESSAKLRQLIDSVEKSIRALDSLVNEDDQRNAFLVYLINSKLDPTTTSEFENKNDSDKFLSYEELISFMEKKASLLKTIDQRNQKSHAERLAAKAIRLQTSFLLSTALVWILDSDGNSHPARALLDSGSMSNFISESLCKRLQLSRFPVDLQIRGINSAATSIDSRHEQLLHAGLQLLLASVCEVFWTLGGRSLARQTSPTNLKAFSAEMVPEYLSDLRTRSKWLVNRGFLHEGDFVLLKKLGRVIALHPGKDNVNRVAIVKTTSGIVKRAFSKLCPFPNDQV</sequence>
<dbReference type="InterPro" id="IPR021109">
    <property type="entry name" value="Peptidase_aspartic_dom_sf"/>
</dbReference>
<feature type="coiled-coil region" evidence="1">
    <location>
        <begin position="58"/>
        <end position="85"/>
    </location>
</feature>
<dbReference type="Gene3D" id="2.40.70.10">
    <property type="entry name" value="Acid Proteases"/>
    <property type="match status" value="1"/>
</dbReference>
<dbReference type="Pfam" id="PF03564">
    <property type="entry name" value="DUF1759"/>
    <property type="match status" value="1"/>
</dbReference>
<dbReference type="EMBL" id="VTPC01090572">
    <property type="protein sequence ID" value="KAF2882954.1"/>
    <property type="molecule type" value="Genomic_DNA"/>
</dbReference>
<dbReference type="Pfam" id="PF18701">
    <property type="entry name" value="DUF5641"/>
    <property type="match status" value="1"/>
</dbReference>
<proteinExistence type="predicted"/>